<dbReference type="AlphaFoldDB" id="A0A671U8H4"/>
<feature type="region of interest" description="Disordered" evidence="3">
    <location>
        <begin position="1"/>
        <end position="29"/>
    </location>
</feature>
<reference evidence="5" key="1">
    <citation type="submission" date="2021-04" db="EMBL/GenBank/DDBJ databases">
        <authorList>
            <consortium name="Wellcome Sanger Institute Data Sharing"/>
        </authorList>
    </citation>
    <scope>NUCLEOTIDE SEQUENCE [LARGE SCALE GENOMIC DNA]</scope>
</reference>
<organism evidence="5 6">
    <name type="scientific">Sparus aurata</name>
    <name type="common">Gilthead sea bream</name>
    <dbReference type="NCBI Taxonomy" id="8175"/>
    <lineage>
        <taxon>Eukaryota</taxon>
        <taxon>Metazoa</taxon>
        <taxon>Chordata</taxon>
        <taxon>Craniata</taxon>
        <taxon>Vertebrata</taxon>
        <taxon>Euteleostomi</taxon>
        <taxon>Actinopterygii</taxon>
        <taxon>Neopterygii</taxon>
        <taxon>Teleostei</taxon>
        <taxon>Neoteleostei</taxon>
        <taxon>Acanthomorphata</taxon>
        <taxon>Eupercaria</taxon>
        <taxon>Spariformes</taxon>
        <taxon>Sparidae</taxon>
        <taxon>Sparus</taxon>
    </lineage>
</organism>
<feature type="compositionally biased region" description="Low complexity" evidence="3">
    <location>
        <begin position="203"/>
        <end position="216"/>
    </location>
</feature>
<dbReference type="Gene3D" id="1.25.40.420">
    <property type="match status" value="1"/>
</dbReference>
<keyword evidence="6" id="KW-1185">Reference proteome</keyword>
<dbReference type="SMART" id="SM00225">
    <property type="entry name" value="BTB"/>
    <property type="match status" value="1"/>
</dbReference>
<dbReference type="FunFam" id="1.25.40.420:FF:000001">
    <property type="entry name" value="Kelch-like family member 12"/>
    <property type="match status" value="1"/>
</dbReference>
<dbReference type="Pfam" id="PF01344">
    <property type="entry name" value="Kelch_1"/>
    <property type="match status" value="1"/>
</dbReference>
<evidence type="ECO:0000256" key="1">
    <source>
        <dbReference type="ARBA" id="ARBA00022441"/>
    </source>
</evidence>
<reference evidence="5" key="3">
    <citation type="submission" date="2025-09" db="UniProtKB">
        <authorList>
            <consortium name="Ensembl"/>
        </authorList>
    </citation>
    <scope>IDENTIFICATION</scope>
</reference>
<dbReference type="Proteomes" id="UP000472265">
    <property type="component" value="Chromosome 22"/>
</dbReference>
<evidence type="ECO:0000313" key="5">
    <source>
        <dbReference type="Ensembl" id="ENSSAUP00010010083.1"/>
    </source>
</evidence>
<feature type="compositionally biased region" description="Basic and acidic residues" evidence="3">
    <location>
        <begin position="8"/>
        <end position="22"/>
    </location>
</feature>
<dbReference type="InterPro" id="IPR011333">
    <property type="entry name" value="SKP1/BTB/POZ_sf"/>
</dbReference>
<evidence type="ECO:0000256" key="3">
    <source>
        <dbReference type="SAM" id="MobiDB-lite"/>
    </source>
</evidence>
<dbReference type="CDD" id="cd18258">
    <property type="entry name" value="BTB_POZ_KLHL29_KBTBD9"/>
    <property type="match status" value="1"/>
</dbReference>
<evidence type="ECO:0000256" key="2">
    <source>
        <dbReference type="ARBA" id="ARBA00022737"/>
    </source>
</evidence>
<feature type="region of interest" description="Disordered" evidence="3">
    <location>
        <begin position="203"/>
        <end position="225"/>
    </location>
</feature>
<dbReference type="Gene3D" id="2.120.10.80">
    <property type="entry name" value="Kelch-type beta propeller"/>
    <property type="match status" value="2"/>
</dbReference>
<dbReference type="PANTHER" id="PTHR45632:SF30">
    <property type="entry name" value="BTB DOMAIN-CONTAINING PROTEIN"/>
    <property type="match status" value="1"/>
</dbReference>
<proteinExistence type="predicted"/>
<reference evidence="5" key="2">
    <citation type="submission" date="2025-08" db="UniProtKB">
        <authorList>
            <consortium name="Ensembl"/>
        </authorList>
    </citation>
    <scope>IDENTIFICATION</scope>
</reference>
<dbReference type="Pfam" id="PF24981">
    <property type="entry name" value="Beta-prop_ATRN-LZTR1"/>
    <property type="match status" value="1"/>
</dbReference>
<dbReference type="Pfam" id="PF00651">
    <property type="entry name" value="BTB"/>
    <property type="match status" value="1"/>
</dbReference>
<feature type="region of interest" description="Disordered" evidence="3">
    <location>
        <begin position="118"/>
        <end position="140"/>
    </location>
</feature>
<dbReference type="GeneTree" id="ENSGT00940000158824"/>
<dbReference type="InterPro" id="IPR011705">
    <property type="entry name" value="BACK"/>
</dbReference>
<name>A0A671U8H4_SPAAU</name>
<evidence type="ECO:0000259" key="4">
    <source>
        <dbReference type="PROSITE" id="PS50097"/>
    </source>
</evidence>
<dbReference type="InterPro" id="IPR056737">
    <property type="entry name" value="Beta-prop_ATRN-MKLN-like"/>
</dbReference>
<dbReference type="SUPFAM" id="SSF54695">
    <property type="entry name" value="POZ domain"/>
    <property type="match status" value="1"/>
</dbReference>
<dbReference type="Ensembl" id="ENSSAUT00010010726.1">
    <property type="protein sequence ID" value="ENSSAUP00010010083.1"/>
    <property type="gene ID" value="ENSSAUG00010004370.1"/>
</dbReference>
<dbReference type="InterPro" id="IPR015915">
    <property type="entry name" value="Kelch-typ_b-propeller"/>
</dbReference>
<feature type="domain" description="BTB" evidence="4">
    <location>
        <begin position="311"/>
        <end position="381"/>
    </location>
</feature>
<sequence>MSRHHHRFERDYRGPWDRRDIRPSGLHNGGANHSCASAVVNGNNRPGLLPLPVIPSLLPTPVTVAVTTSSGDIAVNGTITSLRYSTGSVSGLSPGDSQTPGLLLAPGVRWGQTPINQLTPWDTDEPPAKQHRDSEPTGPAWAAPVAAVSQPSLLPHSYGLPQPPSFSHSVTAQSPIIGVTPSIQTPVPPQHPLMTAHFQLTPQSTQQPPSMVLSMPSPSPYASAQPTVAPSALTAQGNQVVHPNPHSVMGNGHLTSHPAQAQPTAADNQDGPNGLQMLRTVGMGKYEFSDPGHPKEMLKELNQQRRAKEFTDLKIIVEGKEFEVHQNVLASCSLYFKDLVKRSSGETRSGEVLELNMSNISADVLEQLLEFVYTGSLVIDSANAKTLLEAANKFQFNTFCKVCVSFLEKQLTAANCLGVLAMAEAMSCTELHNMAKAFALQNFPEVAGQEEILSVSKEDLVAYLSNDSLNTKAEELVYETVIKWIKQDSNSRVQTLSELLAVVRLPFIHPSYLLNVVDNEELIKSSEACRDLVNEAKRYHMLPHARQEMQTTRTRPRLSAGVAEVIVLVGGRQAIGMNQRSLTAVTCFNPQNSKWYPLASLPFYDREFFSVISAGDNIYLSGGTESGVMLADVWCYMSLLDNWNLVSRMTVPRCRHNSLVYDGKLYTIGGLGVSGNLDHVERYDTITNQWETVSPLPKPVHSAAATVCGGKVYVFGGVNEAGRSAGVLQSYVPQSNTWSFIESPMIDNKYAPAVSLNGFIFILGGAYARATTIYDPDKGNIKAGPNMNHSRQFCSAVILDGKIYATGGIVSSEGPALGNMETFDPCTNAWTLLQSLPCPLFRHGCVVIKKYIQSG</sequence>
<dbReference type="PANTHER" id="PTHR45632">
    <property type="entry name" value="LD33804P"/>
    <property type="match status" value="1"/>
</dbReference>
<protein>
    <submittedName>
        <fullName evidence="5">Kelch like family member 29</fullName>
    </submittedName>
</protein>
<dbReference type="InterPro" id="IPR000210">
    <property type="entry name" value="BTB/POZ_dom"/>
</dbReference>
<dbReference type="CDD" id="cd18468">
    <property type="entry name" value="BACK_KLHL29_KBTBD9"/>
    <property type="match status" value="1"/>
</dbReference>
<dbReference type="Gene3D" id="3.30.710.10">
    <property type="entry name" value="Potassium Channel Kv1.1, Chain A"/>
    <property type="match status" value="1"/>
</dbReference>
<feature type="compositionally biased region" description="Basic and acidic residues" evidence="3">
    <location>
        <begin position="126"/>
        <end position="135"/>
    </location>
</feature>
<dbReference type="SMART" id="SM00875">
    <property type="entry name" value="BACK"/>
    <property type="match status" value="1"/>
</dbReference>
<dbReference type="SUPFAM" id="SSF117281">
    <property type="entry name" value="Kelch motif"/>
    <property type="match status" value="1"/>
</dbReference>
<keyword evidence="2" id="KW-0677">Repeat</keyword>
<dbReference type="SMART" id="SM00612">
    <property type="entry name" value="Kelch"/>
    <property type="match status" value="6"/>
</dbReference>
<dbReference type="PROSITE" id="PS50097">
    <property type="entry name" value="BTB"/>
    <property type="match status" value="1"/>
</dbReference>
<dbReference type="Pfam" id="PF07707">
    <property type="entry name" value="BACK"/>
    <property type="match status" value="1"/>
</dbReference>
<keyword evidence="1" id="KW-0880">Kelch repeat</keyword>
<gene>
    <name evidence="5" type="primary">KLHL29</name>
    <name evidence="5" type="synonym">klhl29</name>
</gene>
<evidence type="ECO:0000313" key="6">
    <source>
        <dbReference type="Proteomes" id="UP000472265"/>
    </source>
</evidence>
<dbReference type="InterPro" id="IPR006652">
    <property type="entry name" value="Kelch_1"/>
</dbReference>
<accession>A0A671U8H4</accession>